<protein>
    <submittedName>
        <fullName evidence="1">Uncharacterized protein</fullName>
    </submittedName>
</protein>
<keyword evidence="2" id="KW-1185">Reference proteome</keyword>
<dbReference type="Proteomes" id="UP000078397">
    <property type="component" value="Unassembled WGS sequence"/>
</dbReference>
<dbReference type="AlphaFoldDB" id="A0A179EVR0"/>
<comment type="caution">
    <text evidence="1">The sequence shown here is derived from an EMBL/GenBank/DDBJ whole genome shotgun (WGS) entry which is preliminary data.</text>
</comment>
<proteinExistence type="predicted"/>
<name>A0A179EVR0_METCM</name>
<dbReference type="EMBL" id="LSBJ02000023">
    <property type="protein sequence ID" value="OAQ57314.1"/>
    <property type="molecule type" value="Genomic_DNA"/>
</dbReference>
<evidence type="ECO:0000313" key="1">
    <source>
        <dbReference type="EMBL" id="OAQ57314.1"/>
    </source>
</evidence>
<sequence length="85" mass="9740">MRFMTILGVSDSCLDSISRRNAELESYESPDRYDGYSWNHEYDHQPSSVQKILDAYDSLLLCVWLGYSIVSRTHRGLLGVGHTAR</sequence>
<dbReference type="KEGG" id="pchm:VFPPC_17216"/>
<dbReference type="GeneID" id="28858950"/>
<evidence type="ECO:0000313" key="2">
    <source>
        <dbReference type="Proteomes" id="UP000078397"/>
    </source>
</evidence>
<reference evidence="1 2" key="1">
    <citation type="journal article" date="2016" name="PLoS Pathog.">
        <title>Biosynthesis of antibiotic leucinostatins in bio-control fungus Purpureocillium lilacinum and their inhibition on phytophthora revealed by genome mining.</title>
        <authorList>
            <person name="Wang G."/>
            <person name="Liu Z."/>
            <person name="Lin R."/>
            <person name="Li E."/>
            <person name="Mao Z."/>
            <person name="Ling J."/>
            <person name="Yang Y."/>
            <person name="Yin W.B."/>
            <person name="Xie B."/>
        </authorList>
    </citation>
    <scope>NUCLEOTIDE SEQUENCE [LARGE SCALE GENOMIC DNA]</scope>
    <source>
        <strain evidence="1">170</strain>
    </source>
</reference>
<dbReference type="RefSeq" id="XP_018135665.1">
    <property type="nucleotide sequence ID" value="XM_018294956.1"/>
</dbReference>
<accession>A0A179EVR0</accession>
<organism evidence="1 2">
    <name type="scientific">Pochonia chlamydosporia 170</name>
    <dbReference type="NCBI Taxonomy" id="1380566"/>
    <lineage>
        <taxon>Eukaryota</taxon>
        <taxon>Fungi</taxon>
        <taxon>Dikarya</taxon>
        <taxon>Ascomycota</taxon>
        <taxon>Pezizomycotina</taxon>
        <taxon>Sordariomycetes</taxon>
        <taxon>Hypocreomycetidae</taxon>
        <taxon>Hypocreales</taxon>
        <taxon>Clavicipitaceae</taxon>
        <taxon>Pochonia</taxon>
    </lineage>
</organism>
<gene>
    <name evidence="1" type="ORF">VFPPC_17216</name>
</gene>